<keyword evidence="3" id="KW-0472">Membrane</keyword>
<dbReference type="Proteomes" id="UP000604046">
    <property type="component" value="Unassembled WGS sequence"/>
</dbReference>
<dbReference type="InterPro" id="IPR002110">
    <property type="entry name" value="Ankyrin_rpt"/>
</dbReference>
<feature type="chain" id="PRO_5032356952" evidence="4">
    <location>
        <begin position="20"/>
        <end position="652"/>
    </location>
</feature>
<comment type="caution">
    <text evidence="5">The sequence shown here is derived from an EMBL/GenBank/DDBJ whole genome shotgun (WGS) entry which is preliminary data.</text>
</comment>
<keyword evidence="6" id="KW-1185">Reference proteome</keyword>
<evidence type="ECO:0000256" key="1">
    <source>
        <dbReference type="ARBA" id="ARBA00022737"/>
    </source>
</evidence>
<sequence>MANLSYVLLLWSFPALGACARTSSEAIAVDLAPALDSGGECRTTRSCAELAVAAAENEGNRSQLQQQYARSRRNSRWNTLADKAAKLCPEHPDVLIGLIKSNVSEAWGFPIAREAMANGCEQCLKQILPRMNLSEAEAACDRCYDLQAGWRVGSCKCGFTLAHYAALQDPKFLTLLQQAGANLSSTDAEGLGVTPAHLAVIRMKNHAGMESLMKLSELGARLDVQDKDGNTPAHVACQELEESEDNNITAVLSIIRSSGGNLSLADKYGRTPAHACAAGKNNRGSPKAIEFLYEVDPRSFEIRDHSNRTVQDIAEAAGSVVEVFFAKLRANQLQLQASKLAFEAIKMAHVCNKLDEQVQAMFDCADQVIHIPKGYAITSQRAICPEDAEECAVKCPNPKACPGGLYSNQHCGEGYHMESVGCSQCDIGFGRSNQDPFVCGRCAAAWQMWMVHLGKPVGIYILSVRSARPNRDLQGVLFNMLLSFGTVAASLWPAIKDSEAYSRTFPAIRVLVSAGDASMSATTPWHGPSMDCLLKASEASMLQWLLLTGVVPMILLFASLTFVFFRSMWEGRQLNWQLLPDFIKPCLVLTNCFLPDLSGALVRFVLHMRLHITSGSSHWACDLDWLDTQRVLDVATEDPPAAAGLPHLRIQR</sequence>
<name>A0A812R9G6_9DINO</name>
<protein>
    <submittedName>
        <fullName evidence="5">DAPK1 protein</fullName>
    </submittedName>
</protein>
<keyword evidence="3" id="KW-0812">Transmembrane</keyword>
<feature type="signal peptide" evidence="4">
    <location>
        <begin position="1"/>
        <end position="19"/>
    </location>
</feature>
<dbReference type="InterPro" id="IPR036770">
    <property type="entry name" value="Ankyrin_rpt-contain_sf"/>
</dbReference>
<evidence type="ECO:0000313" key="6">
    <source>
        <dbReference type="Proteomes" id="UP000604046"/>
    </source>
</evidence>
<dbReference type="PANTHER" id="PTHR24201">
    <property type="entry name" value="ANK_REP_REGION DOMAIN-CONTAINING PROTEIN"/>
    <property type="match status" value="1"/>
</dbReference>
<keyword evidence="2" id="KW-0040">ANK repeat</keyword>
<dbReference type="InterPro" id="IPR050776">
    <property type="entry name" value="Ank_Repeat/CDKN_Inhibitor"/>
</dbReference>
<gene>
    <name evidence="5" type="primary">DAPK1</name>
    <name evidence="5" type="ORF">SNAT2548_LOCUS23333</name>
</gene>
<dbReference type="SMART" id="SM00248">
    <property type="entry name" value="ANK"/>
    <property type="match status" value="4"/>
</dbReference>
<dbReference type="EMBL" id="CAJNDS010002318">
    <property type="protein sequence ID" value="CAE7429228.1"/>
    <property type="molecule type" value="Genomic_DNA"/>
</dbReference>
<evidence type="ECO:0000256" key="2">
    <source>
        <dbReference type="ARBA" id="ARBA00023043"/>
    </source>
</evidence>
<reference evidence="5" key="1">
    <citation type="submission" date="2021-02" db="EMBL/GenBank/DDBJ databases">
        <authorList>
            <person name="Dougan E. K."/>
            <person name="Rhodes N."/>
            <person name="Thang M."/>
            <person name="Chan C."/>
        </authorList>
    </citation>
    <scope>NUCLEOTIDE SEQUENCE</scope>
</reference>
<organism evidence="5 6">
    <name type="scientific">Symbiodinium natans</name>
    <dbReference type="NCBI Taxonomy" id="878477"/>
    <lineage>
        <taxon>Eukaryota</taxon>
        <taxon>Sar</taxon>
        <taxon>Alveolata</taxon>
        <taxon>Dinophyceae</taxon>
        <taxon>Suessiales</taxon>
        <taxon>Symbiodiniaceae</taxon>
        <taxon>Symbiodinium</taxon>
    </lineage>
</organism>
<feature type="transmembrane region" description="Helical" evidence="3">
    <location>
        <begin position="476"/>
        <end position="495"/>
    </location>
</feature>
<dbReference type="OrthoDB" id="10327056at2759"/>
<keyword evidence="3" id="KW-1133">Transmembrane helix</keyword>
<dbReference type="AlphaFoldDB" id="A0A812R9G6"/>
<evidence type="ECO:0000256" key="3">
    <source>
        <dbReference type="SAM" id="Phobius"/>
    </source>
</evidence>
<dbReference type="Gene3D" id="1.25.40.20">
    <property type="entry name" value="Ankyrin repeat-containing domain"/>
    <property type="match status" value="1"/>
</dbReference>
<accession>A0A812R9G6</accession>
<feature type="transmembrane region" description="Helical" evidence="3">
    <location>
        <begin position="446"/>
        <end position="464"/>
    </location>
</feature>
<dbReference type="SUPFAM" id="SSF48403">
    <property type="entry name" value="Ankyrin repeat"/>
    <property type="match status" value="1"/>
</dbReference>
<evidence type="ECO:0000256" key="4">
    <source>
        <dbReference type="SAM" id="SignalP"/>
    </source>
</evidence>
<evidence type="ECO:0000313" key="5">
    <source>
        <dbReference type="EMBL" id="CAE7429228.1"/>
    </source>
</evidence>
<keyword evidence="1" id="KW-0677">Repeat</keyword>
<feature type="transmembrane region" description="Helical" evidence="3">
    <location>
        <begin position="544"/>
        <end position="565"/>
    </location>
</feature>
<keyword evidence="4" id="KW-0732">Signal</keyword>
<proteinExistence type="predicted"/>